<gene>
    <name evidence="2" type="ORF">GNZ21_03740</name>
</gene>
<dbReference type="Gene3D" id="3.10.180.10">
    <property type="entry name" value="2,3-Dihydroxybiphenyl 1,2-Dioxygenase, domain 1"/>
    <property type="match status" value="1"/>
</dbReference>
<evidence type="ECO:0000259" key="1">
    <source>
        <dbReference type="PROSITE" id="PS51819"/>
    </source>
</evidence>
<dbReference type="Pfam" id="PF18029">
    <property type="entry name" value="Glyoxalase_6"/>
    <property type="match status" value="1"/>
</dbReference>
<protein>
    <submittedName>
        <fullName evidence="2">VOC family protein</fullName>
    </submittedName>
</protein>
<dbReference type="PANTHER" id="PTHR35908">
    <property type="entry name" value="HYPOTHETICAL FUSION PROTEIN"/>
    <property type="match status" value="1"/>
</dbReference>
<organism evidence="2 3">
    <name type="scientific">Nesterenkonia alkaliphila</name>
    <dbReference type="NCBI Taxonomy" id="1463631"/>
    <lineage>
        <taxon>Bacteria</taxon>
        <taxon>Bacillati</taxon>
        <taxon>Actinomycetota</taxon>
        <taxon>Actinomycetes</taxon>
        <taxon>Micrococcales</taxon>
        <taxon>Micrococcaceae</taxon>
        <taxon>Nesterenkonia</taxon>
    </lineage>
</organism>
<dbReference type="PANTHER" id="PTHR35908:SF1">
    <property type="entry name" value="CONSERVED PROTEIN"/>
    <property type="match status" value="1"/>
</dbReference>
<dbReference type="AlphaFoldDB" id="A0A7K1UHD2"/>
<name>A0A7K1UHD2_9MICC</name>
<dbReference type="InterPro" id="IPR041581">
    <property type="entry name" value="Glyoxalase_6"/>
</dbReference>
<dbReference type="EMBL" id="WRPM01000026">
    <property type="protein sequence ID" value="MVT25481.1"/>
    <property type="molecule type" value="Genomic_DNA"/>
</dbReference>
<proteinExistence type="predicted"/>
<dbReference type="PROSITE" id="PS51819">
    <property type="entry name" value="VOC"/>
    <property type="match status" value="1"/>
</dbReference>
<dbReference type="RefSeq" id="WP_157321477.1">
    <property type="nucleotide sequence ID" value="NZ_BMFX01000029.1"/>
</dbReference>
<dbReference type="InterPro" id="IPR029068">
    <property type="entry name" value="Glyas_Bleomycin-R_OHBP_Dase"/>
</dbReference>
<evidence type="ECO:0000313" key="2">
    <source>
        <dbReference type="EMBL" id="MVT25481.1"/>
    </source>
</evidence>
<dbReference type="Proteomes" id="UP000460157">
    <property type="component" value="Unassembled WGS sequence"/>
</dbReference>
<dbReference type="InterPro" id="IPR037523">
    <property type="entry name" value="VOC_core"/>
</dbReference>
<feature type="domain" description="VOC" evidence="1">
    <location>
        <begin position="2"/>
        <end position="120"/>
    </location>
</feature>
<dbReference type="SUPFAM" id="SSF54593">
    <property type="entry name" value="Glyoxalase/Bleomycin resistance protein/Dihydroxybiphenyl dioxygenase"/>
    <property type="match status" value="1"/>
</dbReference>
<keyword evidence="3" id="KW-1185">Reference proteome</keyword>
<accession>A0A7K1UHD2</accession>
<comment type="caution">
    <text evidence="2">The sequence shown here is derived from an EMBL/GenBank/DDBJ whole genome shotgun (WGS) entry which is preliminary data.</text>
</comment>
<reference evidence="2 3" key="1">
    <citation type="submission" date="2019-12" db="EMBL/GenBank/DDBJ databases">
        <title>Nesterenkonia muleiensis sp. nov., a novel actinobacterium isolated from sap of Populus euphratica.</title>
        <authorList>
            <person name="Wang R."/>
        </authorList>
    </citation>
    <scope>NUCLEOTIDE SEQUENCE [LARGE SCALE GENOMIC DNA]</scope>
    <source>
        <strain evidence="2 3">F10</strain>
    </source>
</reference>
<dbReference type="OrthoDB" id="1645442at2"/>
<sequence length="123" mass="13834">MKINHQVVVFDAADLHTESRFWAGVLDGTVEAEEDWHTVLVEGAPRIGVQLAPDHIRPQWPEGQPQQVHLDLVVEEIEPAHERVMDLGAALLQPEAENDSPNAFRVYADPAGHPFCLCWARER</sequence>
<evidence type="ECO:0000313" key="3">
    <source>
        <dbReference type="Proteomes" id="UP000460157"/>
    </source>
</evidence>